<name>A0AAF3JA04_9BILA</name>
<dbReference type="GO" id="GO:0004222">
    <property type="term" value="F:metalloendopeptidase activity"/>
    <property type="evidence" value="ECO:0007669"/>
    <property type="project" value="InterPro"/>
</dbReference>
<evidence type="ECO:0000256" key="9">
    <source>
        <dbReference type="SAM" id="SignalP"/>
    </source>
</evidence>
<comment type="cofactor">
    <cofactor evidence="8">
        <name>Ca(2+)</name>
        <dbReference type="ChEBI" id="CHEBI:29108"/>
    </cofactor>
    <text evidence="8">Can bind about 5 Ca(2+) ions per subunit.</text>
</comment>
<dbReference type="GO" id="GO:0030198">
    <property type="term" value="P:extracellular matrix organization"/>
    <property type="evidence" value="ECO:0007669"/>
    <property type="project" value="TreeGrafter"/>
</dbReference>
<dbReference type="SMART" id="SM00120">
    <property type="entry name" value="HX"/>
    <property type="match status" value="2"/>
</dbReference>
<evidence type="ECO:0000256" key="4">
    <source>
        <dbReference type="ARBA" id="ARBA00022801"/>
    </source>
</evidence>
<evidence type="ECO:0000313" key="12">
    <source>
        <dbReference type="WBParaSite" id="MBELARI_LOCUS5889"/>
    </source>
</evidence>
<dbReference type="SUPFAM" id="SSF47090">
    <property type="entry name" value="PGBD-like"/>
    <property type="match status" value="1"/>
</dbReference>
<sequence length="507" mass="57619">MKSLIVLWILIPSVLSTLPGLSGSVPTLKRPVPLGVHAPGVNGGPVQKSPVEVYLDEFGYTASSNELEPPTPFDLQMGLLRFQMYHGLYRSGLFDVETEEKMALHRCENEDLQNGATLKAKMLLHPRFRKWRLRLNRKFMKKLGLELDTNRLWKKKSLQWSIQGTPNSLTQKETREALVDAISRWENIGGFRFFETDSPNSADILFSFEQMSDKKHPTVVSRASGPNQSRVVFDKFQPWSHVIQYPGSLSLHRAALHSIGHSLGLQHTPEIDSLMNPLFKSAQLFSKITAIPNEDDKTLRELYAIPAPTVTQSSGETLKCPKHLDSVTAVSENLWFFFRKYNVWSVKNRKFQGEHRRIKEVFPDGPDFVNATVTSNGLTVLFAERTIYGYQYDAGRFVKAEGFPRELHERVLFFPQAAFPLTNGSIVLLSGNVFATYDVLANMPHILNDKNRMFPNLPFDVRSGIPVHTQDYSRYYMFDETTVSEWQSASHEATPAKPITDFFICST</sequence>
<dbReference type="GO" id="GO:0031012">
    <property type="term" value="C:extracellular matrix"/>
    <property type="evidence" value="ECO:0007669"/>
    <property type="project" value="InterPro"/>
</dbReference>
<evidence type="ECO:0000259" key="10">
    <source>
        <dbReference type="SMART" id="SM00235"/>
    </source>
</evidence>
<evidence type="ECO:0000256" key="7">
    <source>
        <dbReference type="PIRSR" id="PIRSR001191-2"/>
    </source>
</evidence>
<accession>A0AAF3JA04</accession>
<evidence type="ECO:0000256" key="8">
    <source>
        <dbReference type="PIRSR" id="PIRSR621190-2"/>
    </source>
</evidence>
<dbReference type="AlphaFoldDB" id="A0AAF3JA04"/>
<dbReference type="InterPro" id="IPR018487">
    <property type="entry name" value="Hemopexin-like_repeat"/>
</dbReference>
<dbReference type="InterPro" id="IPR036375">
    <property type="entry name" value="Hemopexin-like_dom_sf"/>
</dbReference>
<evidence type="ECO:0000256" key="6">
    <source>
        <dbReference type="ARBA" id="ARBA00023049"/>
    </source>
</evidence>
<keyword evidence="3 7" id="KW-0479">Metal-binding</keyword>
<feature type="binding site" evidence="7">
    <location>
        <position position="261"/>
    </location>
    <ligand>
        <name>Zn(2+)</name>
        <dbReference type="ChEBI" id="CHEBI:29105"/>
        <label>2</label>
        <note>catalytic</note>
    </ligand>
</feature>
<dbReference type="InterPro" id="IPR021190">
    <property type="entry name" value="Pept_M10A"/>
</dbReference>
<dbReference type="PANTHER" id="PTHR10201">
    <property type="entry name" value="MATRIX METALLOPROTEINASE"/>
    <property type="match status" value="1"/>
</dbReference>
<dbReference type="WBParaSite" id="MBELARI_LOCUS5889">
    <property type="protein sequence ID" value="MBELARI_LOCUS5889"/>
    <property type="gene ID" value="MBELARI_LOCUS5889"/>
</dbReference>
<dbReference type="GO" id="GO:0006508">
    <property type="term" value="P:proteolysis"/>
    <property type="evidence" value="ECO:0007669"/>
    <property type="project" value="UniProtKB-KW"/>
</dbReference>
<feature type="binding site" evidence="8">
    <location>
        <position position="275"/>
    </location>
    <ligand>
        <name>Zn(2+)</name>
        <dbReference type="ChEBI" id="CHEBI:29105"/>
        <label>2</label>
        <note>catalytic</note>
    </ligand>
</feature>
<dbReference type="SMART" id="SM00235">
    <property type="entry name" value="ZnMc"/>
    <property type="match status" value="1"/>
</dbReference>
<reference evidence="12" key="1">
    <citation type="submission" date="2024-02" db="UniProtKB">
        <authorList>
            <consortium name="WormBaseParasite"/>
        </authorList>
    </citation>
    <scope>IDENTIFICATION</scope>
</reference>
<feature type="binding site" evidence="7">
    <location>
        <position position="267"/>
    </location>
    <ligand>
        <name>Zn(2+)</name>
        <dbReference type="ChEBI" id="CHEBI:29105"/>
        <label>2</label>
        <note>catalytic</note>
    </ligand>
</feature>
<dbReference type="Pfam" id="PF00413">
    <property type="entry name" value="Peptidase_M10"/>
    <property type="match status" value="1"/>
</dbReference>
<feature type="signal peptide" evidence="9">
    <location>
        <begin position="1"/>
        <end position="16"/>
    </location>
</feature>
<feature type="domain" description="Peptidase metallopeptidase" evidence="10">
    <location>
        <begin position="149"/>
        <end position="305"/>
    </location>
</feature>
<comment type="similarity">
    <text evidence="1">Belongs to the peptidase M10A family.</text>
</comment>
<dbReference type="InterPro" id="IPR006026">
    <property type="entry name" value="Peptidase_Metallo"/>
</dbReference>
<dbReference type="Gene3D" id="2.110.10.10">
    <property type="entry name" value="Hemopexin-like domain"/>
    <property type="match status" value="1"/>
</dbReference>
<dbReference type="PRINTS" id="PR00138">
    <property type="entry name" value="MATRIXIN"/>
</dbReference>
<dbReference type="Gene3D" id="3.40.390.10">
    <property type="entry name" value="Collagenase (Catalytic Domain)"/>
    <property type="match status" value="1"/>
</dbReference>
<feature type="binding site" evidence="7">
    <location>
        <position position="257"/>
    </location>
    <ligand>
        <name>Zn(2+)</name>
        <dbReference type="ChEBI" id="CHEBI:29105"/>
        <label>2</label>
        <note>catalytic</note>
    </ligand>
</feature>
<dbReference type="Proteomes" id="UP000887575">
    <property type="component" value="Unassembled WGS sequence"/>
</dbReference>
<keyword evidence="6" id="KW-0482">Metalloprotease</keyword>
<dbReference type="PANTHER" id="PTHR10201:SF284">
    <property type="entry name" value="PEPTIDASE METALLOPEPTIDASE DOMAIN-CONTAINING PROTEIN"/>
    <property type="match status" value="1"/>
</dbReference>
<keyword evidence="8" id="KW-0106">Calcium</keyword>
<feature type="chain" id="PRO_5042222618" description="Peptidase metallopeptidase domain-containing protein" evidence="9">
    <location>
        <begin position="17"/>
        <end position="507"/>
    </location>
</feature>
<evidence type="ECO:0000256" key="5">
    <source>
        <dbReference type="ARBA" id="ARBA00022833"/>
    </source>
</evidence>
<protein>
    <recommendedName>
        <fullName evidence="10">Peptidase metallopeptidase domain-containing protein</fullName>
    </recommendedName>
</protein>
<dbReference type="SUPFAM" id="SSF50923">
    <property type="entry name" value="Hemopexin-like domain"/>
    <property type="match status" value="1"/>
</dbReference>
<dbReference type="GO" id="GO:0008270">
    <property type="term" value="F:zinc ion binding"/>
    <property type="evidence" value="ECO:0007669"/>
    <property type="project" value="InterPro"/>
</dbReference>
<keyword evidence="9" id="KW-0732">Signal</keyword>
<keyword evidence="11" id="KW-1185">Reference proteome</keyword>
<evidence type="ECO:0000256" key="3">
    <source>
        <dbReference type="ARBA" id="ARBA00022723"/>
    </source>
</evidence>
<dbReference type="InterPro" id="IPR036365">
    <property type="entry name" value="PGBD-like_sf"/>
</dbReference>
<dbReference type="PIRSF" id="PIRSF001191">
    <property type="entry name" value="Peptidase_M10A_matrix"/>
    <property type="match status" value="1"/>
</dbReference>
<dbReference type="InterPro" id="IPR001818">
    <property type="entry name" value="Pept_M10_metallopeptidase"/>
</dbReference>
<keyword evidence="2" id="KW-0645">Protease</keyword>
<comment type="cofactor">
    <cofactor evidence="8">
        <name>Zn(2+)</name>
        <dbReference type="ChEBI" id="CHEBI:29105"/>
    </cofactor>
    <text evidence="8">Binds 2 Zn(2+) ions per subunit.</text>
</comment>
<proteinExistence type="inferred from homology"/>
<keyword evidence="4" id="KW-0378">Hydrolase</keyword>
<feature type="binding site" evidence="8">
    <location>
        <position position="234"/>
    </location>
    <ligand>
        <name>Ca(2+)</name>
        <dbReference type="ChEBI" id="CHEBI:29108"/>
        <label>3</label>
    </ligand>
</feature>
<feature type="binding site" evidence="8">
    <location>
        <position position="325"/>
    </location>
    <ligand>
        <name>Ca(2+)</name>
        <dbReference type="ChEBI" id="CHEBI:29108"/>
        <label>4</label>
    </ligand>
</feature>
<keyword evidence="5 7" id="KW-0862">Zinc</keyword>
<dbReference type="GO" id="GO:0030574">
    <property type="term" value="P:collagen catabolic process"/>
    <property type="evidence" value="ECO:0007669"/>
    <property type="project" value="TreeGrafter"/>
</dbReference>
<feature type="binding site" evidence="8">
    <location>
        <position position="203"/>
    </location>
    <ligand>
        <name>Ca(2+)</name>
        <dbReference type="ChEBI" id="CHEBI:29108"/>
        <label>2</label>
    </ligand>
</feature>
<evidence type="ECO:0000256" key="2">
    <source>
        <dbReference type="ARBA" id="ARBA00022670"/>
    </source>
</evidence>
<evidence type="ECO:0000256" key="1">
    <source>
        <dbReference type="ARBA" id="ARBA00010370"/>
    </source>
</evidence>
<organism evidence="11 12">
    <name type="scientific">Mesorhabditis belari</name>
    <dbReference type="NCBI Taxonomy" id="2138241"/>
    <lineage>
        <taxon>Eukaryota</taxon>
        <taxon>Metazoa</taxon>
        <taxon>Ecdysozoa</taxon>
        <taxon>Nematoda</taxon>
        <taxon>Chromadorea</taxon>
        <taxon>Rhabditida</taxon>
        <taxon>Rhabditina</taxon>
        <taxon>Rhabditomorpha</taxon>
        <taxon>Rhabditoidea</taxon>
        <taxon>Rhabditidae</taxon>
        <taxon>Mesorhabditinae</taxon>
        <taxon>Mesorhabditis</taxon>
    </lineage>
</organism>
<dbReference type="SUPFAM" id="SSF55486">
    <property type="entry name" value="Metalloproteases ('zincins'), catalytic domain"/>
    <property type="match status" value="1"/>
</dbReference>
<evidence type="ECO:0000313" key="11">
    <source>
        <dbReference type="Proteomes" id="UP000887575"/>
    </source>
</evidence>
<dbReference type="InterPro" id="IPR024079">
    <property type="entry name" value="MetalloPept_cat_dom_sf"/>
</dbReference>